<keyword evidence="1" id="KW-0472">Membrane</keyword>
<organism evidence="2 3">
    <name type="scientific">Candidatus Komeilibacteria bacterium RIFCSPHIGHO2_01_FULL_52_14</name>
    <dbReference type="NCBI Taxonomy" id="1798549"/>
    <lineage>
        <taxon>Bacteria</taxon>
        <taxon>Candidatus Komeiliibacteriota</taxon>
    </lineage>
</organism>
<dbReference type="AlphaFoldDB" id="A0A1G2BNL8"/>
<keyword evidence="1" id="KW-0812">Transmembrane</keyword>
<evidence type="ECO:0008006" key="4">
    <source>
        <dbReference type="Google" id="ProtNLM"/>
    </source>
</evidence>
<accession>A0A1G2BNL8</accession>
<name>A0A1G2BNL8_9BACT</name>
<reference evidence="2 3" key="1">
    <citation type="journal article" date="2016" name="Nat. Commun.">
        <title>Thousands of microbial genomes shed light on interconnected biogeochemical processes in an aquifer system.</title>
        <authorList>
            <person name="Anantharaman K."/>
            <person name="Brown C.T."/>
            <person name="Hug L.A."/>
            <person name="Sharon I."/>
            <person name="Castelle C.J."/>
            <person name="Probst A.J."/>
            <person name="Thomas B.C."/>
            <person name="Singh A."/>
            <person name="Wilkins M.J."/>
            <person name="Karaoz U."/>
            <person name="Brodie E.L."/>
            <person name="Williams K.H."/>
            <person name="Hubbard S.S."/>
            <person name="Banfield J.F."/>
        </authorList>
    </citation>
    <scope>NUCLEOTIDE SEQUENCE [LARGE SCALE GENOMIC DNA]</scope>
</reference>
<dbReference type="InterPro" id="IPR052022">
    <property type="entry name" value="26kDa_periplasmic_antigen"/>
</dbReference>
<evidence type="ECO:0000256" key="1">
    <source>
        <dbReference type="SAM" id="Phobius"/>
    </source>
</evidence>
<dbReference type="Pfam" id="PF04402">
    <property type="entry name" value="SIMPL"/>
    <property type="match status" value="1"/>
</dbReference>
<dbReference type="Proteomes" id="UP000177817">
    <property type="component" value="Unassembled WGS sequence"/>
</dbReference>
<comment type="caution">
    <text evidence="2">The sequence shown here is derived from an EMBL/GenBank/DDBJ whole genome shotgun (WGS) entry which is preliminary data.</text>
</comment>
<keyword evidence="1" id="KW-1133">Transmembrane helix</keyword>
<dbReference type="PANTHER" id="PTHR34387:SF2">
    <property type="entry name" value="SLR1258 PROTEIN"/>
    <property type="match status" value="1"/>
</dbReference>
<evidence type="ECO:0000313" key="2">
    <source>
        <dbReference type="EMBL" id="OGY89950.1"/>
    </source>
</evidence>
<evidence type="ECO:0000313" key="3">
    <source>
        <dbReference type="Proteomes" id="UP000177817"/>
    </source>
</evidence>
<dbReference type="InterPro" id="IPR007497">
    <property type="entry name" value="SIMPL/DUF541"/>
</dbReference>
<protein>
    <recommendedName>
        <fullName evidence="4">SIMPL domain-containing protein</fullName>
    </recommendedName>
</protein>
<dbReference type="Gene3D" id="3.30.70.2970">
    <property type="entry name" value="Protein of unknown function (DUF541), domain 2"/>
    <property type="match status" value="1"/>
</dbReference>
<feature type="transmembrane region" description="Helical" evidence="1">
    <location>
        <begin position="14"/>
        <end position="33"/>
    </location>
</feature>
<dbReference type="EMBL" id="MHKK01000021">
    <property type="protein sequence ID" value="OGY89950.1"/>
    <property type="molecule type" value="Genomic_DNA"/>
</dbReference>
<sequence>MEGENMRPMSDHKIIFKILALLAITAIVIVAMLRDRIVNAPQWQVTVVGEGRATYTPDIAIVNLGVQVDKSYSAQAALATLNTKMQKILPAIADAGIPKEDIQTQNYSLYTQYDYRDNISYVSGYNANQQISVKVRNFNSDNELVSKVIDAASKAGVNQVSGITFDLSNLNDVNQEARVKAIEDARSKAQGLAQAAGVRLGKIISWYDNIVQQPVPYTLADGKGGGGMVGAGGSQIPSGENEIIIQIGVNYRVK</sequence>
<dbReference type="GO" id="GO:0006974">
    <property type="term" value="P:DNA damage response"/>
    <property type="evidence" value="ECO:0007669"/>
    <property type="project" value="TreeGrafter"/>
</dbReference>
<dbReference type="PANTHER" id="PTHR34387">
    <property type="entry name" value="SLR1258 PROTEIN"/>
    <property type="match status" value="1"/>
</dbReference>
<dbReference type="Gene3D" id="3.30.110.170">
    <property type="entry name" value="Protein of unknown function (DUF541), domain 1"/>
    <property type="match status" value="1"/>
</dbReference>
<proteinExistence type="predicted"/>
<gene>
    <name evidence="2" type="ORF">A2677_03295</name>
</gene>